<proteinExistence type="predicted"/>
<dbReference type="SUPFAM" id="SSF55961">
    <property type="entry name" value="Bet v1-like"/>
    <property type="match status" value="1"/>
</dbReference>
<keyword evidence="3" id="KW-1185">Reference proteome</keyword>
<dbReference type="CDD" id="cd07816">
    <property type="entry name" value="Bet_v1-like"/>
    <property type="match status" value="1"/>
</dbReference>
<dbReference type="RefSeq" id="XP_021738848.1">
    <property type="nucleotide sequence ID" value="XM_021883156.1"/>
</dbReference>
<dbReference type="Proteomes" id="UP000596660">
    <property type="component" value="Unplaced"/>
</dbReference>
<feature type="domain" description="Bet v I/Major latex protein" evidence="1">
    <location>
        <begin position="2"/>
        <end position="156"/>
    </location>
</feature>
<accession>A0A803LBT3</accession>
<dbReference type="EnsemblPlants" id="AUR62009322-RA">
    <property type="protein sequence ID" value="AUR62009322-RA:cds"/>
    <property type="gene ID" value="AUR62009322"/>
</dbReference>
<dbReference type="GeneID" id="110705323"/>
<dbReference type="KEGG" id="cqi:110705323"/>
<dbReference type="Pfam" id="PF00407">
    <property type="entry name" value="Bet_v_1"/>
    <property type="match status" value="1"/>
</dbReference>
<dbReference type="InterPro" id="IPR000916">
    <property type="entry name" value="Bet_v_I/MLP"/>
</dbReference>
<evidence type="ECO:0000313" key="3">
    <source>
        <dbReference type="Proteomes" id="UP000596660"/>
    </source>
</evidence>
<dbReference type="InterPro" id="IPR051761">
    <property type="entry name" value="MLP-like_ligand-binding"/>
</dbReference>
<reference evidence="2" key="2">
    <citation type="submission" date="2021-03" db="UniProtKB">
        <authorList>
            <consortium name="EnsemblPlants"/>
        </authorList>
    </citation>
    <scope>IDENTIFICATION</scope>
</reference>
<evidence type="ECO:0000259" key="1">
    <source>
        <dbReference type="SMART" id="SM01037"/>
    </source>
</evidence>
<protein>
    <recommendedName>
        <fullName evidence="1">Bet v I/Major latex protein domain-containing protein</fullName>
    </recommendedName>
</protein>
<dbReference type="PANTHER" id="PTHR31907">
    <property type="entry name" value="MLP-LIKE PROTEIN 423"/>
    <property type="match status" value="1"/>
</dbReference>
<gene>
    <name evidence="2" type="primary">LOC110705323</name>
</gene>
<name>A0A803LBT3_CHEQI</name>
<dbReference type="Gramene" id="AUR62009322-RA">
    <property type="protein sequence ID" value="AUR62009322-RA:cds"/>
    <property type="gene ID" value="AUR62009322"/>
</dbReference>
<evidence type="ECO:0000313" key="2">
    <source>
        <dbReference type="EnsemblPlants" id="AUR62009322-RA:cds"/>
    </source>
</evidence>
<sequence length="156" mass="17963">MAQLHRNEGQIELNCEAEKFFDIWAHKMYLISNMSPDKIQKSVLNEGEWDKVGAVITGSYVINETGERATLKARIDEIDEKNMTVKYSYHDGFIMVSYYKSFTATMQATPKSGNKGCTVKWCFEYEKMNDDAPNANIYLEFMLSMANDMDAHLCRI</sequence>
<dbReference type="OMA" id="FWISIST"/>
<dbReference type="SMR" id="A0A803LBT3"/>
<dbReference type="GO" id="GO:0006952">
    <property type="term" value="P:defense response"/>
    <property type="evidence" value="ECO:0007669"/>
    <property type="project" value="InterPro"/>
</dbReference>
<dbReference type="Gene3D" id="3.30.530.20">
    <property type="match status" value="1"/>
</dbReference>
<reference evidence="2" key="1">
    <citation type="journal article" date="2017" name="Nature">
        <title>The genome of Chenopodium quinoa.</title>
        <authorList>
            <person name="Jarvis D.E."/>
            <person name="Ho Y.S."/>
            <person name="Lightfoot D.J."/>
            <person name="Schmoeckel S.M."/>
            <person name="Li B."/>
            <person name="Borm T.J.A."/>
            <person name="Ohyanagi H."/>
            <person name="Mineta K."/>
            <person name="Michell C.T."/>
            <person name="Saber N."/>
            <person name="Kharbatia N.M."/>
            <person name="Rupper R.R."/>
            <person name="Sharp A.R."/>
            <person name="Dally N."/>
            <person name="Boughton B.A."/>
            <person name="Woo Y.H."/>
            <person name="Gao G."/>
            <person name="Schijlen E.G.W.M."/>
            <person name="Guo X."/>
            <person name="Momin A.A."/>
            <person name="Negrao S."/>
            <person name="Al-Babili S."/>
            <person name="Gehring C."/>
            <person name="Roessner U."/>
            <person name="Jung C."/>
            <person name="Murphy K."/>
            <person name="Arold S.T."/>
            <person name="Gojobori T."/>
            <person name="van der Linden C.G."/>
            <person name="van Loo E.N."/>
            <person name="Jellen E.N."/>
            <person name="Maughan P.J."/>
            <person name="Tester M."/>
        </authorList>
    </citation>
    <scope>NUCLEOTIDE SEQUENCE [LARGE SCALE GENOMIC DNA]</scope>
    <source>
        <strain evidence="2">cv. PI 614886</strain>
    </source>
</reference>
<organism evidence="2 3">
    <name type="scientific">Chenopodium quinoa</name>
    <name type="common">Quinoa</name>
    <dbReference type="NCBI Taxonomy" id="63459"/>
    <lineage>
        <taxon>Eukaryota</taxon>
        <taxon>Viridiplantae</taxon>
        <taxon>Streptophyta</taxon>
        <taxon>Embryophyta</taxon>
        <taxon>Tracheophyta</taxon>
        <taxon>Spermatophyta</taxon>
        <taxon>Magnoliopsida</taxon>
        <taxon>eudicotyledons</taxon>
        <taxon>Gunneridae</taxon>
        <taxon>Pentapetalae</taxon>
        <taxon>Caryophyllales</taxon>
        <taxon>Chenopodiaceae</taxon>
        <taxon>Chenopodioideae</taxon>
        <taxon>Atripliceae</taxon>
        <taxon>Chenopodium</taxon>
    </lineage>
</organism>
<dbReference type="OrthoDB" id="1072116at2759"/>
<dbReference type="SMART" id="SM01037">
    <property type="entry name" value="Bet_v_1"/>
    <property type="match status" value="1"/>
</dbReference>
<dbReference type="InterPro" id="IPR023393">
    <property type="entry name" value="START-like_dom_sf"/>
</dbReference>
<dbReference type="AlphaFoldDB" id="A0A803LBT3"/>